<dbReference type="RefSeq" id="WP_094028129.1">
    <property type="nucleotide sequence ID" value="NZ_NGAF01000031.1"/>
</dbReference>
<dbReference type="EMBL" id="NGAF01000031">
    <property type="protein sequence ID" value="OXR40480.1"/>
    <property type="molecule type" value="Genomic_DNA"/>
</dbReference>
<proteinExistence type="predicted"/>
<organism evidence="2 3">
    <name type="scientific">Nocardia cerradoensis</name>
    <dbReference type="NCBI Taxonomy" id="85688"/>
    <lineage>
        <taxon>Bacteria</taxon>
        <taxon>Bacillati</taxon>
        <taxon>Actinomycetota</taxon>
        <taxon>Actinomycetes</taxon>
        <taxon>Mycobacteriales</taxon>
        <taxon>Nocardiaceae</taxon>
        <taxon>Nocardia</taxon>
    </lineage>
</organism>
<evidence type="ECO:0000313" key="2">
    <source>
        <dbReference type="EMBL" id="OXR40480.1"/>
    </source>
</evidence>
<evidence type="ECO:0008006" key="4">
    <source>
        <dbReference type="Google" id="ProtNLM"/>
    </source>
</evidence>
<sequence length="193" mass="20438">MSSSSANRPARLNRALLALIGLALILAGAYAILAYAGVLHWVDRDAPLVPGTAEPSQWVFVAVVAGAVVVGLAALRWLAAQFARLPARMRWHIGTVGNSGETLMDSNVAAAPVATDIESYPEVRSAQARLSGPGRAPELHLVVTAEPDADLTALRRRILSDAVGRLRQALEVDAVPVSLELRLADRGRTARAK</sequence>
<evidence type="ECO:0000313" key="3">
    <source>
        <dbReference type="Proteomes" id="UP000215506"/>
    </source>
</evidence>
<feature type="transmembrane region" description="Helical" evidence="1">
    <location>
        <begin position="58"/>
        <end position="79"/>
    </location>
</feature>
<keyword evidence="1" id="KW-0812">Transmembrane</keyword>
<dbReference type="AlphaFoldDB" id="A0A231GV28"/>
<reference evidence="2 3" key="1">
    <citation type="submission" date="2017-07" db="EMBL/GenBank/DDBJ databases">
        <title>First draft Genome Sequence of Nocardia cerradoensis isolated from human infection.</title>
        <authorList>
            <person name="Carrasco G."/>
        </authorList>
    </citation>
    <scope>NUCLEOTIDE SEQUENCE [LARGE SCALE GENOMIC DNA]</scope>
    <source>
        <strain evidence="2 3">CNM20130759</strain>
    </source>
</reference>
<keyword evidence="1" id="KW-0472">Membrane</keyword>
<name>A0A231GV28_9NOCA</name>
<protein>
    <recommendedName>
        <fullName evidence="4">Alkaline shock response membrane anchor protein AmaP</fullName>
    </recommendedName>
</protein>
<dbReference type="Proteomes" id="UP000215506">
    <property type="component" value="Unassembled WGS sequence"/>
</dbReference>
<gene>
    <name evidence="2" type="ORF">B7C42_07418</name>
</gene>
<keyword evidence="1" id="KW-1133">Transmembrane helix</keyword>
<comment type="caution">
    <text evidence="2">The sequence shown here is derived from an EMBL/GenBank/DDBJ whole genome shotgun (WGS) entry which is preliminary data.</text>
</comment>
<keyword evidence="3" id="KW-1185">Reference proteome</keyword>
<evidence type="ECO:0000256" key="1">
    <source>
        <dbReference type="SAM" id="Phobius"/>
    </source>
</evidence>
<accession>A0A231GV28</accession>